<dbReference type="PANTHER" id="PTHR47837:SF1">
    <property type="entry name" value="GTP PYROPHOSPHOKINASE YJBM"/>
    <property type="match status" value="1"/>
</dbReference>
<dbReference type="GO" id="GO:0015969">
    <property type="term" value="P:guanosine tetraphosphate metabolic process"/>
    <property type="evidence" value="ECO:0007669"/>
    <property type="project" value="InterPro"/>
</dbReference>
<dbReference type="Gene3D" id="3.30.460.10">
    <property type="entry name" value="Beta Polymerase, domain 2"/>
    <property type="match status" value="1"/>
</dbReference>
<protein>
    <submittedName>
        <fullName evidence="2">(P)ppGpp synthetase</fullName>
    </submittedName>
</protein>
<evidence type="ECO:0000259" key="1">
    <source>
        <dbReference type="SMART" id="SM00954"/>
    </source>
</evidence>
<reference evidence="2 3" key="1">
    <citation type="submission" date="2019-04" db="EMBL/GenBank/DDBJ databases">
        <title>Azoarcus rhizosphaerae sp. nov. isolated from rhizosphere of Ficus religiosa.</title>
        <authorList>
            <person name="Lin S.-Y."/>
            <person name="Hameed A."/>
            <person name="Hsu Y.-H."/>
            <person name="Young C.-C."/>
        </authorList>
    </citation>
    <scope>NUCLEOTIDE SEQUENCE [LARGE SCALE GENOMIC DNA]</scope>
    <source>
        <strain evidence="2 3">CC-YHH848</strain>
    </source>
</reference>
<evidence type="ECO:0000313" key="2">
    <source>
        <dbReference type="EMBL" id="THF65266.1"/>
    </source>
</evidence>
<evidence type="ECO:0000313" key="3">
    <source>
        <dbReference type="Proteomes" id="UP000307956"/>
    </source>
</evidence>
<accession>A0A4S4AYM8</accession>
<sequence>MTWTVPEHSKSEVDRAGKLLTTEGVYEADLQNALTIINNWRASHSFPLNTFQVSLRTKARRIDDQVLVAQRIKRLSSIELKLSRFPTMKVSQMQDIGGCRAVLKNIAHVRELEQSYRKSSIKHKALRTDDYISAPKASGYRGIHLIYRYFSDRSDSYNGLLIEIQMRSILQHAWATAVETVGTFLKQSLKSSQGHDEWLRFFVVMSSAIALREKSTTVPGTSTTPSEVKAELRKLSTSLDVRRRLQAYGDTLKALEETTTVDGQYFLMALDPQADTVTIRSYRRADLDRAAKDYLTVEKSLDEAAGAEAVLVSVDSIAALKKAYPNYFLDTRAFLAALEQAIK</sequence>
<dbReference type="SMART" id="SM00954">
    <property type="entry name" value="RelA_SpoT"/>
    <property type="match status" value="1"/>
</dbReference>
<name>A0A4S4AYM8_9RHOO</name>
<dbReference type="PANTHER" id="PTHR47837">
    <property type="entry name" value="GTP PYROPHOSPHOKINASE YJBM"/>
    <property type="match status" value="1"/>
</dbReference>
<feature type="domain" description="RelA/SpoT" evidence="1">
    <location>
        <begin position="70"/>
        <end position="189"/>
    </location>
</feature>
<dbReference type="Proteomes" id="UP000307956">
    <property type="component" value="Unassembled WGS sequence"/>
</dbReference>
<dbReference type="SUPFAM" id="SSF81301">
    <property type="entry name" value="Nucleotidyltransferase"/>
    <property type="match status" value="1"/>
</dbReference>
<dbReference type="InterPro" id="IPR007685">
    <property type="entry name" value="RelA_SpoT"/>
</dbReference>
<dbReference type="AlphaFoldDB" id="A0A4S4AYM8"/>
<dbReference type="InterPro" id="IPR043519">
    <property type="entry name" value="NT_sf"/>
</dbReference>
<dbReference type="EMBL" id="SSOD01000001">
    <property type="protein sequence ID" value="THF65266.1"/>
    <property type="molecule type" value="Genomic_DNA"/>
</dbReference>
<dbReference type="CDD" id="cd05399">
    <property type="entry name" value="NT_Rel-Spo_like"/>
    <property type="match status" value="1"/>
</dbReference>
<gene>
    <name evidence="2" type="ORF">E6O51_01300</name>
</gene>
<organism evidence="2 3">
    <name type="scientific">Pseudothauera rhizosphaerae</name>
    <dbReference type="NCBI Taxonomy" id="2565932"/>
    <lineage>
        <taxon>Bacteria</taxon>
        <taxon>Pseudomonadati</taxon>
        <taxon>Pseudomonadota</taxon>
        <taxon>Betaproteobacteria</taxon>
        <taxon>Rhodocyclales</taxon>
        <taxon>Zoogloeaceae</taxon>
        <taxon>Pseudothauera</taxon>
    </lineage>
</organism>
<comment type="caution">
    <text evidence="2">The sequence shown here is derived from an EMBL/GenBank/DDBJ whole genome shotgun (WGS) entry which is preliminary data.</text>
</comment>
<dbReference type="Pfam" id="PF04607">
    <property type="entry name" value="RelA_SpoT"/>
    <property type="match status" value="1"/>
</dbReference>
<keyword evidence="3" id="KW-1185">Reference proteome</keyword>
<dbReference type="OrthoDB" id="9789634at2"/>
<proteinExistence type="predicted"/>
<dbReference type="InterPro" id="IPR052366">
    <property type="entry name" value="GTP_Pyrophosphokinase"/>
</dbReference>
<dbReference type="RefSeq" id="WP_136383159.1">
    <property type="nucleotide sequence ID" value="NZ_SSOD01000001.1"/>
</dbReference>